<evidence type="ECO:0000313" key="1">
    <source>
        <dbReference type="EMBL" id="TEB22137.1"/>
    </source>
</evidence>
<name>A0A4Y7SJT1_COPMI</name>
<evidence type="ECO:0000313" key="2">
    <source>
        <dbReference type="Proteomes" id="UP000298030"/>
    </source>
</evidence>
<proteinExistence type="predicted"/>
<dbReference type="Proteomes" id="UP000298030">
    <property type="component" value="Unassembled WGS sequence"/>
</dbReference>
<accession>A0A4Y7SJT1</accession>
<gene>
    <name evidence="1" type="ORF">FA13DRAFT_1741205</name>
</gene>
<sequence length="103" mass="11797">MEYEGRRVVARQTDWLIGAKRKVCTQSSIAWFALVSPISRPIRFHSICGASFNFKECNTYALTDDHRLLPTPIRHPSERHTPALYDGPRAGLWTARGDWGERV</sequence>
<organism evidence="1 2">
    <name type="scientific">Coprinellus micaceus</name>
    <name type="common">Glistening ink-cap mushroom</name>
    <name type="synonym">Coprinus micaceus</name>
    <dbReference type="NCBI Taxonomy" id="71717"/>
    <lineage>
        <taxon>Eukaryota</taxon>
        <taxon>Fungi</taxon>
        <taxon>Dikarya</taxon>
        <taxon>Basidiomycota</taxon>
        <taxon>Agaricomycotina</taxon>
        <taxon>Agaricomycetes</taxon>
        <taxon>Agaricomycetidae</taxon>
        <taxon>Agaricales</taxon>
        <taxon>Agaricineae</taxon>
        <taxon>Psathyrellaceae</taxon>
        <taxon>Coprinellus</taxon>
    </lineage>
</organism>
<keyword evidence="2" id="KW-1185">Reference proteome</keyword>
<dbReference type="EMBL" id="QPFP01000096">
    <property type="protein sequence ID" value="TEB22137.1"/>
    <property type="molecule type" value="Genomic_DNA"/>
</dbReference>
<protein>
    <submittedName>
        <fullName evidence="1">Uncharacterized protein</fullName>
    </submittedName>
</protein>
<comment type="caution">
    <text evidence="1">The sequence shown here is derived from an EMBL/GenBank/DDBJ whole genome shotgun (WGS) entry which is preliminary data.</text>
</comment>
<reference evidence="1 2" key="1">
    <citation type="journal article" date="2019" name="Nat. Ecol. Evol.">
        <title>Megaphylogeny resolves global patterns of mushroom evolution.</title>
        <authorList>
            <person name="Varga T."/>
            <person name="Krizsan K."/>
            <person name="Foldi C."/>
            <person name="Dima B."/>
            <person name="Sanchez-Garcia M."/>
            <person name="Sanchez-Ramirez S."/>
            <person name="Szollosi G.J."/>
            <person name="Szarkandi J.G."/>
            <person name="Papp V."/>
            <person name="Albert L."/>
            <person name="Andreopoulos W."/>
            <person name="Angelini C."/>
            <person name="Antonin V."/>
            <person name="Barry K.W."/>
            <person name="Bougher N.L."/>
            <person name="Buchanan P."/>
            <person name="Buyck B."/>
            <person name="Bense V."/>
            <person name="Catcheside P."/>
            <person name="Chovatia M."/>
            <person name="Cooper J."/>
            <person name="Damon W."/>
            <person name="Desjardin D."/>
            <person name="Finy P."/>
            <person name="Geml J."/>
            <person name="Haridas S."/>
            <person name="Hughes K."/>
            <person name="Justo A."/>
            <person name="Karasinski D."/>
            <person name="Kautmanova I."/>
            <person name="Kiss B."/>
            <person name="Kocsube S."/>
            <person name="Kotiranta H."/>
            <person name="LaButti K.M."/>
            <person name="Lechner B.E."/>
            <person name="Liimatainen K."/>
            <person name="Lipzen A."/>
            <person name="Lukacs Z."/>
            <person name="Mihaltcheva S."/>
            <person name="Morgado L.N."/>
            <person name="Niskanen T."/>
            <person name="Noordeloos M.E."/>
            <person name="Ohm R.A."/>
            <person name="Ortiz-Santana B."/>
            <person name="Ovrebo C."/>
            <person name="Racz N."/>
            <person name="Riley R."/>
            <person name="Savchenko A."/>
            <person name="Shiryaev A."/>
            <person name="Soop K."/>
            <person name="Spirin V."/>
            <person name="Szebenyi C."/>
            <person name="Tomsovsky M."/>
            <person name="Tulloss R.E."/>
            <person name="Uehling J."/>
            <person name="Grigoriev I.V."/>
            <person name="Vagvolgyi C."/>
            <person name="Papp T."/>
            <person name="Martin F.M."/>
            <person name="Miettinen O."/>
            <person name="Hibbett D.S."/>
            <person name="Nagy L.G."/>
        </authorList>
    </citation>
    <scope>NUCLEOTIDE SEQUENCE [LARGE SCALE GENOMIC DNA]</scope>
    <source>
        <strain evidence="1 2">FP101781</strain>
    </source>
</reference>
<dbReference type="AlphaFoldDB" id="A0A4Y7SJT1"/>